<gene>
    <name evidence="3" type="ORF">BJ508DRAFT_186507</name>
</gene>
<feature type="non-terminal residue" evidence="3">
    <location>
        <position position="1"/>
    </location>
</feature>
<feature type="domain" description="DUF4484" evidence="2">
    <location>
        <begin position="352"/>
        <end position="542"/>
    </location>
</feature>
<feature type="compositionally biased region" description="Low complexity" evidence="1">
    <location>
        <begin position="410"/>
        <end position="419"/>
    </location>
</feature>
<keyword evidence="4" id="KW-1185">Reference proteome</keyword>
<dbReference type="PANTHER" id="PTHR28153">
    <property type="entry name" value="PROTEIN, PUTATIVE-RELATED"/>
    <property type="match status" value="1"/>
</dbReference>
<feature type="compositionally biased region" description="Acidic residues" evidence="1">
    <location>
        <begin position="397"/>
        <end position="409"/>
    </location>
</feature>
<evidence type="ECO:0000259" key="2">
    <source>
        <dbReference type="Pfam" id="PF14831"/>
    </source>
</evidence>
<dbReference type="InterPro" id="IPR028115">
    <property type="entry name" value="DUF4484"/>
</dbReference>
<feature type="compositionally biased region" description="Polar residues" evidence="1">
    <location>
        <begin position="165"/>
        <end position="176"/>
    </location>
</feature>
<name>A0A3N4HEC3_ASCIM</name>
<dbReference type="Pfam" id="PF14831">
    <property type="entry name" value="DUF4484"/>
    <property type="match status" value="1"/>
</dbReference>
<dbReference type="InterPro" id="IPR053056">
    <property type="entry name" value="Lipid_Metab_Assoc_Protein"/>
</dbReference>
<dbReference type="STRING" id="1160509.A0A3N4HEC3"/>
<feature type="region of interest" description="Disordered" evidence="1">
    <location>
        <begin position="137"/>
        <end position="176"/>
    </location>
</feature>
<feature type="non-terminal residue" evidence="3">
    <location>
        <position position="542"/>
    </location>
</feature>
<evidence type="ECO:0000256" key="1">
    <source>
        <dbReference type="SAM" id="MobiDB-lite"/>
    </source>
</evidence>
<evidence type="ECO:0000313" key="4">
    <source>
        <dbReference type="Proteomes" id="UP000275078"/>
    </source>
</evidence>
<reference evidence="3 4" key="1">
    <citation type="journal article" date="2018" name="Nat. Ecol. Evol.">
        <title>Pezizomycetes genomes reveal the molecular basis of ectomycorrhizal truffle lifestyle.</title>
        <authorList>
            <person name="Murat C."/>
            <person name="Payen T."/>
            <person name="Noel B."/>
            <person name="Kuo A."/>
            <person name="Morin E."/>
            <person name="Chen J."/>
            <person name="Kohler A."/>
            <person name="Krizsan K."/>
            <person name="Balestrini R."/>
            <person name="Da Silva C."/>
            <person name="Montanini B."/>
            <person name="Hainaut M."/>
            <person name="Levati E."/>
            <person name="Barry K.W."/>
            <person name="Belfiori B."/>
            <person name="Cichocki N."/>
            <person name="Clum A."/>
            <person name="Dockter R.B."/>
            <person name="Fauchery L."/>
            <person name="Guy J."/>
            <person name="Iotti M."/>
            <person name="Le Tacon F."/>
            <person name="Lindquist E.A."/>
            <person name="Lipzen A."/>
            <person name="Malagnac F."/>
            <person name="Mello A."/>
            <person name="Molinier V."/>
            <person name="Miyauchi S."/>
            <person name="Poulain J."/>
            <person name="Riccioni C."/>
            <person name="Rubini A."/>
            <person name="Sitrit Y."/>
            <person name="Splivallo R."/>
            <person name="Traeger S."/>
            <person name="Wang M."/>
            <person name="Zifcakova L."/>
            <person name="Wipf D."/>
            <person name="Zambonelli A."/>
            <person name="Paolocci F."/>
            <person name="Nowrousian M."/>
            <person name="Ottonello S."/>
            <person name="Baldrian P."/>
            <person name="Spatafora J.W."/>
            <person name="Henrissat B."/>
            <person name="Nagy L.G."/>
            <person name="Aury J.M."/>
            <person name="Wincker P."/>
            <person name="Grigoriev I.V."/>
            <person name="Bonfante P."/>
            <person name="Martin F.M."/>
        </authorList>
    </citation>
    <scope>NUCLEOTIDE SEQUENCE [LARGE SCALE GENOMIC DNA]</scope>
    <source>
        <strain evidence="3 4">RN42</strain>
    </source>
</reference>
<dbReference type="Pfam" id="PF09804">
    <property type="entry name" value="DENND11"/>
    <property type="match status" value="1"/>
</dbReference>
<dbReference type="Proteomes" id="UP000275078">
    <property type="component" value="Unassembled WGS sequence"/>
</dbReference>
<sequence length="542" mass="60324">LPPISALFILTFDTHRGYTLTHSHSLPNLDLTGVEFKSLPSGLHRMSSDLVYFLHPSPDTHTSHAGISAFLNTPRPDLDRGALMLSVGCLVPLTSGRLGRAWRHAKGLRELAKQVASDNPSGIEAVKAYWEEHRVSESETSSEAEILESPSTPSSLRYRRAGKQPPSTRQRSISDMTFPATPTTPMNVEPISPDHPILSLPGYLETFGPLVFPLYRAALLRKRILFIVEPPVERACEWVYDTSILANIPSSVAELVRTAPTRLKPLFSVGVSDIGMLEAEGKLGGWVACTTDEILKMKTNLYDVVVTFPAKGWPVVEEGGKVVRATQRDLRRWRVLKTALGLEEEEEPCAEVERVTWGELAYSGFLWWASAGEKRACEEDDEERVFGSRLPITPYRDEEDESSSSDDDTAPLLLDAASPGKSPQRRTSTASTTHTLTTPELDIITYFHRLTTRTFSTLSEVIQTQSDEDYFDNAPTTPDLTDRESEEMRRRGEEKVVVLGLEDVQRAGGDMWSGSDRRWMGEVGWKWFGRSVGVEEGGWGCC</sequence>
<feature type="region of interest" description="Disordered" evidence="1">
    <location>
        <begin position="388"/>
        <end position="434"/>
    </location>
</feature>
<dbReference type="InterPro" id="IPR018626">
    <property type="entry name" value="LCHN/Anr2"/>
</dbReference>
<protein>
    <recommendedName>
        <fullName evidence="2">DUF4484 domain-containing protein</fullName>
    </recommendedName>
</protein>
<accession>A0A3N4HEC3</accession>
<organism evidence="3 4">
    <name type="scientific">Ascobolus immersus RN42</name>
    <dbReference type="NCBI Taxonomy" id="1160509"/>
    <lineage>
        <taxon>Eukaryota</taxon>
        <taxon>Fungi</taxon>
        <taxon>Dikarya</taxon>
        <taxon>Ascomycota</taxon>
        <taxon>Pezizomycotina</taxon>
        <taxon>Pezizomycetes</taxon>
        <taxon>Pezizales</taxon>
        <taxon>Ascobolaceae</taxon>
        <taxon>Ascobolus</taxon>
    </lineage>
</organism>
<proteinExistence type="predicted"/>
<dbReference type="PANTHER" id="PTHR28153:SF1">
    <property type="entry name" value="DUF4484 DOMAIN-CONTAINING PROTEIN"/>
    <property type="match status" value="1"/>
</dbReference>
<dbReference type="AlphaFoldDB" id="A0A3N4HEC3"/>
<dbReference type="EMBL" id="ML119856">
    <property type="protein sequence ID" value="RPA72573.1"/>
    <property type="molecule type" value="Genomic_DNA"/>
</dbReference>
<dbReference type="GO" id="GO:0005811">
    <property type="term" value="C:lipid droplet"/>
    <property type="evidence" value="ECO:0007669"/>
    <property type="project" value="TreeGrafter"/>
</dbReference>
<dbReference type="OrthoDB" id="2152680at2759"/>
<evidence type="ECO:0000313" key="3">
    <source>
        <dbReference type="EMBL" id="RPA72573.1"/>
    </source>
</evidence>